<name>A0A1Y5RY01_9RHOB</name>
<organism evidence="2 3">
    <name type="scientific">Palleronia marisminoris</name>
    <dbReference type="NCBI Taxonomy" id="315423"/>
    <lineage>
        <taxon>Bacteria</taxon>
        <taxon>Pseudomonadati</taxon>
        <taxon>Pseudomonadota</taxon>
        <taxon>Alphaproteobacteria</taxon>
        <taxon>Rhodobacterales</taxon>
        <taxon>Roseobacteraceae</taxon>
        <taxon>Palleronia</taxon>
    </lineage>
</organism>
<evidence type="ECO:0000313" key="3">
    <source>
        <dbReference type="Proteomes" id="UP000193870"/>
    </source>
</evidence>
<protein>
    <submittedName>
        <fullName evidence="2">Uncharacterized protein</fullName>
    </submittedName>
</protein>
<dbReference type="STRING" id="315423.SAMN04488020_102193"/>
<dbReference type="Proteomes" id="UP000193870">
    <property type="component" value="Unassembled WGS sequence"/>
</dbReference>
<keyword evidence="3" id="KW-1185">Reference proteome</keyword>
<evidence type="ECO:0000256" key="1">
    <source>
        <dbReference type="SAM" id="MobiDB-lite"/>
    </source>
</evidence>
<dbReference type="EMBL" id="FWFV01000002">
    <property type="protein sequence ID" value="SLN27591.1"/>
    <property type="molecule type" value="Genomic_DNA"/>
</dbReference>
<dbReference type="RefSeq" id="WP_175484568.1">
    <property type="nucleotide sequence ID" value="NZ_FOPF01000002.1"/>
</dbReference>
<dbReference type="AlphaFoldDB" id="A0A1Y5RY01"/>
<feature type="region of interest" description="Disordered" evidence="1">
    <location>
        <begin position="1"/>
        <end position="21"/>
    </location>
</feature>
<sequence>MDDPLPPSRPDPGAHDAPIPSWQDLLAVAGDMEVPEPLLDLMRPSEDRRP</sequence>
<feature type="compositionally biased region" description="Pro residues" evidence="1">
    <location>
        <begin position="1"/>
        <end position="10"/>
    </location>
</feature>
<evidence type="ECO:0000313" key="2">
    <source>
        <dbReference type="EMBL" id="SLN27591.1"/>
    </source>
</evidence>
<gene>
    <name evidence="2" type="ORF">PAM7066_01088</name>
</gene>
<reference evidence="2 3" key="1">
    <citation type="submission" date="2017-03" db="EMBL/GenBank/DDBJ databases">
        <authorList>
            <person name="Afonso C.L."/>
            <person name="Miller P.J."/>
            <person name="Scott M.A."/>
            <person name="Spackman E."/>
            <person name="Goraichik I."/>
            <person name="Dimitrov K.M."/>
            <person name="Suarez D.L."/>
            <person name="Swayne D.E."/>
        </authorList>
    </citation>
    <scope>NUCLEOTIDE SEQUENCE [LARGE SCALE GENOMIC DNA]</scope>
    <source>
        <strain evidence="2 3">CECT 7066</strain>
    </source>
</reference>
<accession>A0A1Y5RY01</accession>
<proteinExistence type="predicted"/>